<dbReference type="AlphaFoldDB" id="G0URG6"/>
<name>G0URG6_TRYCI</name>
<proteinExistence type="predicted"/>
<dbReference type="InterPro" id="IPR035979">
    <property type="entry name" value="RBD_domain_sf"/>
</dbReference>
<evidence type="ECO:0008006" key="2">
    <source>
        <dbReference type="Google" id="ProtNLM"/>
    </source>
</evidence>
<accession>G0URG6</accession>
<reference evidence="1" key="1">
    <citation type="journal article" date="2012" name="Proc. Natl. Acad. Sci. U.S.A.">
        <title>Antigenic diversity is generated by distinct evolutionary mechanisms in African trypanosome species.</title>
        <authorList>
            <person name="Jackson A.P."/>
            <person name="Berry A."/>
            <person name="Aslett M."/>
            <person name="Allison H.C."/>
            <person name="Burton P."/>
            <person name="Vavrova-Anderson J."/>
            <person name="Brown R."/>
            <person name="Browne H."/>
            <person name="Corton N."/>
            <person name="Hauser H."/>
            <person name="Gamble J."/>
            <person name="Gilderthorp R."/>
            <person name="Marcello L."/>
            <person name="McQuillan J."/>
            <person name="Otto T.D."/>
            <person name="Quail M.A."/>
            <person name="Sanders M.J."/>
            <person name="van Tonder A."/>
            <person name="Ginger M.L."/>
            <person name="Field M.C."/>
            <person name="Barry J.D."/>
            <person name="Hertz-Fowler C."/>
            <person name="Berriman M."/>
        </authorList>
    </citation>
    <scope>NUCLEOTIDE SEQUENCE</scope>
    <source>
        <strain evidence="1">IL3000</strain>
    </source>
</reference>
<organism evidence="1">
    <name type="scientific">Trypanosoma congolense (strain IL3000)</name>
    <dbReference type="NCBI Taxonomy" id="1068625"/>
    <lineage>
        <taxon>Eukaryota</taxon>
        <taxon>Discoba</taxon>
        <taxon>Euglenozoa</taxon>
        <taxon>Kinetoplastea</taxon>
        <taxon>Metakinetoplastina</taxon>
        <taxon>Trypanosomatida</taxon>
        <taxon>Trypanosomatidae</taxon>
        <taxon>Trypanosoma</taxon>
        <taxon>Nannomonas</taxon>
    </lineage>
</organism>
<sequence length="145" mass="16372">MFSLRDILSQLPPDDATRWIRVENVVSPMSSAEVLKLFPDAVSWEFLSNVRRTNFVITFRNESYARKAMQRACGLSYLGEKLILSYATAAQSSSATQPARVTTSQPFLYLLPPEFSYESRLTEADRMIASLDAMDSWNSGWVDAC</sequence>
<dbReference type="SUPFAM" id="SSF54928">
    <property type="entry name" value="RNA-binding domain, RBD"/>
    <property type="match status" value="1"/>
</dbReference>
<dbReference type="EMBL" id="HE575321">
    <property type="protein sequence ID" value="CCC91978.1"/>
    <property type="molecule type" value="Genomic_DNA"/>
</dbReference>
<evidence type="ECO:0000313" key="1">
    <source>
        <dbReference type="EMBL" id="CCC91978.1"/>
    </source>
</evidence>
<gene>
    <name evidence="1" type="ORF">TCIL3000_8_1970</name>
</gene>
<protein>
    <recommendedName>
        <fullName evidence="2">RRM domain-containing protein</fullName>
    </recommendedName>
</protein>
<dbReference type="GO" id="GO:0003676">
    <property type="term" value="F:nucleic acid binding"/>
    <property type="evidence" value="ECO:0007669"/>
    <property type="project" value="InterPro"/>
</dbReference>